<dbReference type="AlphaFoldDB" id="A0A848KIY8"/>
<dbReference type="GO" id="GO:0005524">
    <property type="term" value="F:ATP binding"/>
    <property type="evidence" value="ECO:0007669"/>
    <property type="project" value="UniProtKB-UniRule"/>
</dbReference>
<dbReference type="Pfam" id="PF04107">
    <property type="entry name" value="GCS2"/>
    <property type="match status" value="1"/>
</dbReference>
<reference evidence="7 8" key="1">
    <citation type="submission" date="2019-05" db="EMBL/GenBank/DDBJ databases">
        <authorList>
            <person name="Lee S.D."/>
        </authorList>
    </citation>
    <scope>NUCLEOTIDE SEQUENCE [LARGE SCALE GENOMIC DNA]</scope>
    <source>
        <strain evidence="7 8">YC2-7</strain>
    </source>
</reference>
<dbReference type="HAMAP" id="MF_02034">
    <property type="entry name" value="EgtA"/>
    <property type="match status" value="1"/>
</dbReference>
<dbReference type="PANTHER" id="PTHR34378:SF1">
    <property type="entry name" value="GLUTAMATE--CYSTEINE LIGASE, CHLOROPLASTIC"/>
    <property type="match status" value="1"/>
</dbReference>
<proteinExistence type="inferred from homology"/>
<dbReference type="PIRSF" id="PIRSF017901">
    <property type="entry name" value="GCL"/>
    <property type="match status" value="1"/>
</dbReference>
<evidence type="ECO:0000313" key="8">
    <source>
        <dbReference type="Proteomes" id="UP000535543"/>
    </source>
</evidence>
<evidence type="ECO:0000256" key="4">
    <source>
        <dbReference type="ARBA" id="ARBA00048819"/>
    </source>
</evidence>
<dbReference type="EMBL" id="VCQU01000005">
    <property type="protein sequence ID" value="NMN96642.1"/>
    <property type="molecule type" value="Genomic_DNA"/>
</dbReference>
<dbReference type="InterPro" id="IPR006336">
    <property type="entry name" value="GCS2"/>
</dbReference>
<evidence type="ECO:0000256" key="3">
    <source>
        <dbReference type="ARBA" id="ARBA00022840"/>
    </source>
</evidence>
<keyword evidence="8" id="KW-1185">Reference proteome</keyword>
<gene>
    <name evidence="5 7" type="primary">egtA</name>
    <name evidence="7" type="ORF">FGL95_16510</name>
</gene>
<reference evidence="7 8" key="2">
    <citation type="submission" date="2020-06" db="EMBL/GenBank/DDBJ databases">
        <title>Antribacter stalactiti gen. nov., sp. nov., a new member of the family Nacardiaceae isolated from a cave.</title>
        <authorList>
            <person name="Kim I.S."/>
        </authorList>
    </citation>
    <scope>NUCLEOTIDE SEQUENCE [LARGE SCALE GENOMIC DNA]</scope>
    <source>
        <strain evidence="7 8">YC2-7</strain>
    </source>
</reference>
<dbReference type="PANTHER" id="PTHR34378">
    <property type="entry name" value="GLUTAMATE--CYSTEINE LIGASE, CHLOROPLASTIC"/>
    <property type="match status" value="1"/>
</dbReference>
<keyword evidence="3 5" id="KW-0067">ATP-binding</keyword>
<evidence type="ECO:0000256" key="1">
    <source>
        <dbReference type="ARBA" id="ARBA00022598"/>
    </source>
</evidence>
<accession>A0A848KIY8</accession>
<comment type="similarity">
    <text evidence="5 6">Belongs to the glutamate--cysteine ligase type 2 family. EgtA subfamily.</text>
</comment>
<dbReference type="UniPathway" id="UPA01014"/>
<comment type="catalytic activity">
    <reaction evidence="4 5 6">
        <text>L-cysteine + L-glutamate + ATP = gamma-L-glutamyl-L-cysteine + ADP + phosphate + H(+)</text>
        <dbReference type="Rhea" id="RHEA:13285"/>
        <dbReference type="ChEBI" id="CHEBI:15378"/>
        <dbReference type="ChEBI" id="CHEBI:29985"/>
        <dbReference type="ChEBI" id="CHEBI:30616"/>
        <dbReference type="ChEBI" id="CHEBI:35235"/>
        <dbReference type="ChEBI" id="CHEBI:43474"/>
        <dbReference type="ChEBI" id="CHEBI:58173"/>
        <dbReference type="ChEBI" id="CHEBI:456216"/>
        <dbReference type="EC" id="6.3.2.2"/>
    </reaction>
</comment>
<dbReference type="InterPro" id="IPR035434">
    <property type="entry name" value="GCL_bact_plant"/>
</dbReference>
<dbReference type="GO" id="GO:0004357">
    <property type="term" value="F:glutamate-cysteine ligase activity"/>
    <property type="evidence" value="ECO:0007669"/>
    <property type="project" value="UniProtKB-UniRule"/>
</dbReference>
<evidence type="ECO:0000313" key="7">
    <source>
        <dbReference type="EMBL" id="NMN96642.1"/>
    </source>
</evidence>
<protein>
    <recommendedName>
        <fullName evidence="5">Glutamate--cysteine ligase EgtA</fullName>
        <ecNumber evidence="5">6.3.2.2</ecNumber>
    </recommendedName>
    <alternativeName>
        <fullName evidence="5">Gamma-glutamylcysteine synthase</fullName>
        <shortName evidence="5">GCS</shortName>
        <shortName evidence="5">Gamma-ECS</shortName>
    </alternativeName>
</protein>
<dbReference type="GO" id="GO:0052699">
    <property type="term" value="P:ergothioneine biosynthetic process"/>
    <property type="evidence" value="ECO:0007669"/>
    <property type="project" value="UniProtKB-UniRule"/>
</dbReference>
<comment type="caution">
    <text evidence="7">The sequence shown here is derived from an EMBL/GenBank/DDBJ whole genome shotgun (WGS) entry which is preliminary data.</text>
</comment>
<evidence type="ECO:0000256" key="5">
    <source>
        <dbReference type="HAMAP-Rule" id="MF_02034"/>
    </source>
</evidence>
<sequence length="409" mass="42997">MAMALDSALLTTRAAAEAYVGGVCFKLGPPELIGAELEWLTVCDDGDCSRPSLAVLAAALGEHSPKTIAPSSPARPLPAGSYVTIEPGGQIEISSAPHSSAELLSRSLRQDTNHLRELLAAHSVTMIDRAADANRLPQRLLPSSRYRAMEDVFASIGPFGKLMMCNTAATQISLDAGADAAEVKARWNALVAVGPALLAAFACSPSLAGAPRGKWASQRMRAWLQLDRSRTATPVGANTDPIAGYAAWALDVPLLCVSGEPGADWSAPPGATFADWIEGNLDNELGRRPGCRDLDYHLTTVFPQVRASGHLEVRYIDAQPGELWQVPIAAFEALLSTPAVVAEATALAAGTAHRWWDSAEFGLADTELRCAATALLELAAAHSTWDDGTAALEAAAQRCRLGGSPTEMG</sequence>
<dbReference type="EC" id="6.3.2.2" evidence="5"/>
<dbReference type="InterPro" id="IPR014746">
    <property type="entry name" value="Gln_synth/guanido_kin_cat_dom"/>
</dbReference>
<organism evidence="7 8">
    <name type="scientific">Antrihabitans stalactiti</name>
    <dbReference type="NCBI Taxonomy" id="2584121"/>
    <lineage>
        <taxon>Bacteria</taxon>
        <taxon>Bacillati</taxon>
        <taxon>Actinomycetota</taxon>
        <taxon>Actinomycetes</taxon>
        <taxon>Mycobacteriales</taxon>
        <taxon>Nocardiaceae</taxon>
        <taxon>Antrihabitans</taxon>
    </lineage>
</organism>
<evidence type="ECO:0000256" key="2">
    <source>
        <dbReference type="ARBA" id="ARBA00022741"/>
    </source>
</evidence>
<dbReference type="InterPro" id="IPR017809">
    <property type="entry name" value="EgtA_Actinobacteria"/>
</dbReference>
<keyword evidence="1 5" id="KW-0436">Ligase</keyword>
<comment type="function">
    <text evidence="5">Catalyzes the synthesis of gamma-glutamylcysteine (gamma-GC). This compound is used as substrate for the biosynthesis of the low-molecular thiol compound ergothioneine.</text>
</comment>
<dbReference type="RefSeq" id="WP_169588756.1">
    <property type="nucleotide sequence ID" value="NZ_VCQU01000005.1"/>
</dbReference>
<name>A0A848KIY8_9NOCA</name>
<dbReference type="GO" id="GO:0006750">
    <property type="term" value="P:glutathione biosynthetic process"/>
    <property type="evidence" value="ECO:0007669"/>
    <property type="project" value="UniProtKB-UniRule"/>
</dbReference>
<evidence type="ECO:0000256" key="6">
    <source>
        <dbReference type="PIRNR" id="PIRNR017901"/>
    </source>
</evidence>
<keyword evidence="2 5" id="KW-0547">Nucleotide-binding</keyword>
<dbReference type="Gene3D" id="3.30.590.20">
    <property type="match status" value="1"/>
</dbReference>
<dbReference type="Proteomes" id="UP000535543">
    <property type="component" value="Unassembled WGS sequence"/>
</dbReference>
<comment type="pathway">
    <text evidence="5">Amino-acid biosynthesis; ergothioneine biosynthesis.</text>
</comment>
<dbReference type="NCBIfam" id="TIGR03444">
    <property type="entry name" value="EgtA_Cys_ligase"/>
    <property type="match status" value="1"/>
</dbReference>
<dbReference type="SUPFAM" id="SSF55931">
    <property type="entry name" value="Glutamine synthetase/guanido kinase"/>
    <property type="match status" value="1"/>
</dbReference>